<dbReference type="EMBL" id="BAABBO010000009">
    <property type="protein sequence ID" value="GAA3962436.1"/>
    <property type="molecule type" value="Genomic_DNA"/>
</dbReference>
<sequence length="338" mass="38939">MNLEEQNLRRAFSRQKDRQHCAQLSLHALELISLLQQHRGMVLAVLGGDVFFETRVETIRPQVIDQLRVLKQFVSELFPEAEWQRLCDEWYTLSHHWRQDSASESFDLHTHVIQQMLLLLRTYNNAGVFDQISESDRRLAYLTLNQLPELMETAAEIRGIATFLLARQSMDKGASSAANHAPLALKLQYLHKYFDESLQRLEQQSPDLQEPTSLEQERLARHWQELNVYWQQIQPSLKLFGLQPRPSRYPVRRRRAVGRSTAKDTPAASAAANGSEALLPDEHVQLFFNEISELVFSIQRLIKLGLAAIPRMTEPSLAEWIDIAPPAQSRGPRGLLRH</sequence>
<reference evidence="3" key="1">
    <citation type="journal article" date="2019" name="Int. J. Syst. Evol. Microbiol.">
        <title>The Global Catalogue of Microorganisms (GCM) 10K type strain sequencing project: providing services to taxonomists for standard genome sequencing and annotation.</title>
        <authorList>
            <consortium name="The Broad Institute Genomics Platform"/>
            <consortium name="The Broad Institute Genome Sequencing Center for Infectious Disease"/>
            <person name="Wu L."/>
            <person name="Ma J."/>
        </authorList>
    </citation>
    <scope>NUCLEOTIDE SEQUENCE [LARGE SCALE GENOMIC DNA]</scope>
    <source>
        <strain evidence="3">JCM 17555</strain>
    </source>
</reference>
<organism evidence="2 3">
    <name type="scientific">Allohahella marinimesophila</name>
    <dbReference type="NCBI Taxonomy" id="1054972"/>
    <lineage>
        <taxon>Bacteria</taxon>
        <taxon>Pseudomonadati</taxon>
        <taxon>Pseudomonadota</taxon>
        <taxon>Gammaproteobacteria</taxon>
        <taxon>Oceanospirillales</taxon>
        <taxon>Hahellaceae</taxon>
        <taxon>Allohahella</taxon>
    </lineage>
</organism>
<dbReference type="Proteomes" id="UP001501337">
    <property type="component" value="Unassembled WGS sequence"/>
</dbReference>
<protein>
    <submittedName>
        <fullName evidence="2">Uncharacterized protein</fullName>
    </submittedName>
</protein>
<evidence type="ECO:0000313" key="3">
    <source>
        <dbReference type="Proteomes" id="UP001501337"/>
    </source>
</evidence>
<proteinExistence type="predicted"/>
<accession>A0ABP7PAJ9</accession>
<evidence type="ECO:0000256" key="1">
    <source>
        <dbReference type="SAM" id="MobiDB-lite"/>
    </source>
</evidence>
<gene>
    <name evidence="2" type="ORF">GCM10022278_20490</name>
</gene>
<feature type="region of interest" description="Disordered" evidence="1">
    <location>
        <begin position="251"/>
        <end position="274"/>
    </location>
</feature>
<name>A0ABP7PAJ9_9GAMM</name>
<keyword evidence="3" id="KW-1185">Reference proteome</keyword>
<evidence type="ECO:0000313" key="2">
    <source>
        <dbReference type="EMBL" id="GAA3962436.1"/>
    </source>
</evidence>
<dbReference type="RefSeq" id="WP_344805947.1">
    <property type="nucleotide sequence ID" value="NZ_BAABBO010000009.1"/>
</dbReference>
<comment type="caution">
    <text evidence="2">The sequence shown here is derived from an EMBL/GenBank/DDBJ whole genome shotgun (WGS) entry which is preliminary data.</text>
</comment>